<proteinExistence type="predicted"/>
<sequence>MFLIRGLLPEPSSARTCKALRIGMQTLFRDLGITADVVAA</sequence>
<evidence type="ECO:0000313" key="2">
    <source>
        <dbReference type="Proteomes" id="UP000198282"/>
    </source>
</evidence>
<name>A0A239NPN7_9ACTN</name>
<keyword evidence="2" id="KW-1185">Reference proteome</keyword>
<evidence type="ECO:0000313" key="1">
    <source>
        <dbReference type="EMBL" id="SNT56826.1"/>
    </source>
</evidence>
<dbReference type="AlphaFoldDB" id="A0A239NPN7"/>
<protein>
    <submittedName>
        <fullName evidence="1">Uncharacterized protein</fullName>
    </submittedName>
</protein>
<gene>
    <name evidence="1" type="ORF">SAMN05216276_106520</name>
</gene>
<organism evidence="1 2">
    <name type="scientific">Streptosporangium subroseum</name>
    <dbReference type="NCBI Taxonomy" id="106412"/>
    <lineage>
        <taxon>Bacteria</taxon>
        <taxon>Bacillati</taxon>
        <taxon>Actinomycetota</taxon>
        <taxon>Actinomycetes</taxon>
        <taxon>Streptosporangiales</taxon>
        <taxon>Streptosporangiaceae</taxon>
        <taxon>Streptosporangium</taxon>
    </lineage>
</organism>
<accession>A0A239NPN7</accession>
<dbReference type="Proteomes" id="UP000198282">
    <property type="component" value="Unassembled WGS sequence"/>
</dbReference>
<dbReference type="EMBL" id="FZOD01000065">
    <property type="protein sequence ID" value="SNT56826.1"/>
    <property type="molecule type" value="Genomic_DNA"/>
</dbReference>
<reference evidence="1 2" key="1">
    <citation type="submission" date="2017-06" db="EMBL/GenBank/DDBJ databases">
        <authorList>
            <person name="Kim H.J."/>
            <person name="Triplett B.A."/>
        </authorList>
    </citation>
    <scope>NUCLEOTIDE SEQUENCE [LARGE SCALE GENOMIC DNA]</scope>
    <source>
        <strain evidence="1 2">CGMCC 4.2132</strain>
    </source>
</reference>